<feature type="signal peptide" evidence="9">
    <location>
        <begin position="1"/>
        <end position="26"/>
    </location>
</feature>
<evidence type="ECO:0000313" key="10">
    <source>
        <dbReference type="EMBL" id="QBZ64793.1"/>
    </source>
</evidence>
<comment type="subcellular location">
    <subcellularLocation>
        <location evidence="2 9">Golgi apparatus membrane</location>
        <topology evidence="2 9">Single-pass type I membrane protein</topology>
    </subcellularLocation>
</comment>
<dbReference type="InterPro" id="IPR009653">
    <property type="entry name" value="Ksh1"/>
</dbReference>
<evidence type="ECO:0000256" key="3">
    <source>
        <dbReference type="ARBA" id="ARBA00008961"/>
    </source>
</evidence>
<evidence type="ECO:0000313" key="11">
    <source>
        <dbReference type="Proteomes" id="UP000294847"/>
    </source>
</evidence>
<comment type="similarity">
    <text evidence="3 9">Belongs to the KISH family.</text>
</comment>
<keyword evidence="8" id="KW-0472">Membrane</keyword>
<dbReference type="Proteomes" id="UP000294847">
    <property type="component" value="Chromosome 6"/>
</dbReference>
<keyword evidence="4" id="KW-0812">Transmembrane</keyword>
<dbReference type="InterPro" id="IPR051523">
    <property type="entry name" value="KISH_domain"/>
</dbReference>
<keyword evidence="6" id="KW-1133">Transmembrane helix</keyword>
<gene>
    <name evidence="10" type="ORF">PoMZ_06494</name>
</gene>
<accession>A0A4P7NQW0</accession>
<dbReference type="GO" id="GO:0000139">
    <property type="term" value="C:Golgi membrane"/>
    <property type="evidence" value="ECO:0007669"/>
    <property type="project" value="UniProtKB-SubCell"/>
</dbReference>
<comment type="function">
    <text evidence="1 9">Involved in the early part of the secretory pathway.</text>
</comment>
<evidence type="ECO:0000256" key="5">
    <source>
        <dbReference type="ARBA" id="ARBA00022729"/>
    </source>
</evidence>
<proteinExistence type="inferred from homology"/>
<feature type="chain" id="PRO_5020815945" description="Protein kish" evidence="9">
    <location>
        <begin position="27"/>
        <end position="55"/>
    </location>
</feature>
<keyword evidence="5 9" id="KW-0732">Signal</keyword>
<dbReference type="EMBL" id="CP034209">
    <property type="protein sequence ID" value="QBZ64793.1"/>
    <property type="molecule type" value="Genomic_DNA"/>
</dbReference>
<dbReference type="AlphaFoldDB" id="A0A4P7NQW0"/>
<evidence type="ECO:0000256" key="6">
    <source>
        <dbReference type="ARBA" id="ARBA00022989"/>
    </source>
</evidence>
<evidence type="ECO:0000256" key="9">
    <source>
        <dbReference type="RuleBase" id="RU910717"/>
    </source>
</evidence>
<evidence type="ECO:0000256" key="2">
    <source>
        <dbReference type="ARBA" id="ARBA00004614"/>
    </source>
</evidence>
<organism evidence="10 11">
    <name type="scientific">Pyricularia oryzae</name>
    <name type="common">Rice blast fungus</name>
    <name type="synonym">Magnaporthe oryzae</name>
    <dbReference type="NCBI Taxonomy" id="318829"/>
    <lineage>
        <taxon>Eukaryota</taxon>
        <taxon>Fungi</taxon>
        <taxon>Dikarya</taxon>
        <taxon>Ascomycota</taxon>
        <taxon>Pezizomycotina</taxon>
        <taxon>Sordariomycetes</taxon>
        <taxon>Sordariomycetidae</taxon>
        <taxon>Magnaporthales</taxon>
        <taxon>Pyriculariaceae</taxon>
        <taxon>Pyricularia</taxon>
    </lineage>
</organism>
<name>A0A4P7NQW0_PYROR</name>
<reference evidence="10 11" key="1">
    <citation type="journal article" date="2019" name="Mol. Biol. Evol.">
        <title>Blast fungal genomes show frequent chromosomal changes, gene gains and losses, and effector gene turnover.</title>
        <authorList>
            <person name="Gomez Luciano L.B."/>
            <person name="Jason Tsai I."/>
            <person name="Chuma I."/>
            <person name="Tosa Y."/>
            <person name="Chen Y.H."/>
            <person name="Li J.Y."/>
            <person name="Li M.Y."/>
            <person name="Jade Lu M.Y."/>
            <person name="Nakayashiki H."/>
            <person name="Li W.H."/>
        </authorList>
    </citation>
    <scope>NUCLEOTIDE SEQUENCE [LARGE SCALE GENOMIC DNA]</scope>
    <source>
        <strain evidence="10">MZ5-1-6</strain>
    </source>
</reference>
<evidence type="ECO:0000256" key="1">
    <source>
        <dbReference type="ARBA" id="ARBA00002154"/>
    </source>
</evidence>
<dbReference type="Pfam" id="PF06842">
    <property type="entry name" value="DUF1242"/>
    <property type="match status" value="1"/>
</dbReference>
<evidence type="ECO:0000256" key="4">
    <source>
        <dbReference type="ARBA" id="ARBA00022692"/>
    </source>
</evidence>
<evidence type="ECO:0000256" key="7">
    <source>
        <dbReference type="ARBA" id="ARBA00023034"/>
    </source>
</evidence>
<dbReference type="PANTHER" id="PTHR13229">
    <property type="entry name" value="PROTEIN KISH-A"/>
    <property type="match status" value="1"/>
</dbReference>
<sequence length="55" mass="6308">MAALFNFQSLLLVILLLICTSTYVHAIFPALLDNRKEGFMGIFWKFARIFEVIGN</sequence>
<protein>
    <recommendedName>
        <fullName evidence="9">Protein kish</fullName>
    </recommendedName>
</protein>
<evidence type="ECO:0000256" key="8">
    <source>
        <dbReference type="ARBA" id="ARBA00023136"/>
    </source>
</evidence>
<keyword evidence="7 9" id="KW-0333">Golgi apparatus</keyword>